<dbReference type="SUPFAM" id="SSF53850">
    <property type="entry name" value="Periplasmic binding protein-like II"/>
    <property type="match status" value="1"/>
</dbReference>
<dbReference type="Proteomes" id="UP001081283">
    <property type="component" value="Unassembled WGS sequence"/>
</dbReference>
<evidence type="ECO:0000313" key="6">
    <source>
        <dbReference type="EMBL" id="MCY0092865.1"/>
    </source>
</evidence>
<dbReference type="RefSeq" id="WP_267610837.1">
    <property type="nucleotide sequence ID" value="NZ_JAOVZQ010000001.1"/>
</dbReference>
<proteinExistence type="inferred from homology"/>
<gene>
    <name evidence="6" type="ORF">OEG82_02250</name>
</gene>
<dbReference type="EMBL" id="JAOVZQ010000001">
    <property type="protein sequence ID" value="MCY0092865.1"/>
    <property type="molecule type" value="Genomic_DNA"/>
</dbReference>
<dbReference type="Pfam" id="PF03466">
    <property type="entry name" value="LysR_substrate"/>
    <property type="match status" value="1"/>
</dbReference>
<evidence type="ECO:0000313" key="7">
    <source>
        <dbReference type="Proteomes" id="UP001081283"/>
    </source>
</evidence>
<dbReference type="SUPFAM" id="SSF46785">
    <property type="entry name" value="Winged helix' DNA-binding domain"/>
    <property type="match status" value="1"/>
</dbReference>
<keyword evidence="2" id="KW-0805">Transcription regulation</keyword>
<dbReference type="InterPro" id="IPR036390">
    <property type="entry name" value="WH_DNA-bd_sf"/>
</dbReference>
<dbReference type="Gene3D" id="3.40.190.290">
    <property type="match status" value="1"/>
</dbReference>
<evidence type="ECO:0000256" key="4">
    <source>
        <dbReference type="ARBA" id="ARBA00023163"/>
    </source>
</evidence>
<keyword evidence="7" id="KW-1185">Reference proteome</keyword>
<evidence type="ECO:0000256" key="2">
    <source>
        <dbReference type="ARBA" id="ARBA00023015"/>
    </source>
</evidence>
<feature type="domain" description="HTH lysR-type" evidence="5">
    <location>
        <begin position="1"/>
        <end position="58"/>
    </location>
</feature>
<sequence>MDWNLLRSFLAVAETGSLTAAAARLGMSQPSIGRHISELERQLDTPLFRRGPRGQQLSERGLDLMAQVSRMGEAADAVSRIAFGRSENLAGTVRVTASEVIGALVLPAMITELRRQEPSIEVEIVASNSVGNLLRRDADIAIRMVRPHQLDLLVRHIADIPLIPCASAAYFARAGKPQRLEDLLTHDLIGYDRSDEIIEGFAKAGVTLNRSAFKLRSDSQLVLWQAIRAGAGIHFGQVPLVASSPDLETCLEDMPLPRLETYLTLHSDVRNSPRIRFVADYLYQAMRDYASLGRPG</sequence>
<dbReference type="InterPro" id="IPR005119">
    <property type="entry name" value="LysR_subst-bd"/>
</dbReference>
<name>A0ABT3YAS2_9HYPH</name>
<dbReference type="Pfam" id="PF00126">
    <property type="entry name" value="HTH_1"/>
    <property type="match status" value="1"/>
</dbReference>
<evidence type="ECO:0000256" key="3">
    <source>
        <dbReference type="ARBA" id="ARBA00023125"/>
    </source>
</evidence>
<dbReference type="PANTHER" id="PTHR30537">
    <property type="entry name" value="HTH-TYPE TRANSCRIPTIONAL REGULATOR"/>
    <property type="match status" value="1"/>
</dbReference>
<evidence type="ECO:0000256" key="1">
    <source>
        <dbReference type="ARBA" id="ARBA00009437"/>
    </source>
</evidence>
<dbReference type="InterPro" id="IPR036388">
    <property type="entry name" value="WH-like_DNA-bd_sf"/>
</dbReference>
<accession>A0ABT3YAS2</accession>
<dbReference type="InterPro" id="IPR000847">
    <property type="entry name" value="LysR_HTH_N"/>
</dbReference>
<dbReference type="Gene3D" id="1.10.10.10">
    <property type="entry name" value="Winged helix-like DNA-binding domain superfamily/Winged helix DNA-binding domain"/>
    <property type="match status" value="1"/>
</dbReference>
<organism evidence="6 7">
    <name type="scientific">Hoeflea ulvae</name>
    <dbReference type="NCBI Taxonomy" id="2983764"/>
    <lineage>
        <taxon>Bacteria</taxon>
        <taxon>Pseudomonadati</taxon>
        <taxon>Pseudomonadota</taxon>
        <taxon>Alphaproteobacteria</taxon>
        <taxon>Hyphomicrobiales</taxon>
        <taxon>Rhizobiaceae</taxon>
        <taxon>Hoeflea</taxon>
    </lineage>
</organism>
<dbReference type="PRINTS" id="PR00039">
    <property type="entry name" value="HTHLYSR"/>
</dbReference>
<dbReference type="InterPro" id="IPR058163">
    <property type="entry name" value="LysR-type_TF_proteobact-type"/>
</dbReference>
<reference evidence="6" key="1">
    <citation type="submission" date="2022-10" db="EMBL/GenBank/DDBJ databases">
        <title>Hoeflea sp. J2-29, isolated from marine algae.</title>
        <authorList>
            <person name="Kristyanto S."/>
            <person name="Kim J.M."/>
            <person name="Jeon C.O."/>
        </authorList>
    </citation>
    <scope>NUCLEOTIDE SEQUENCE</scope>
    <source>
        <strain evidence="6">J2-29</strain>
    </source>
</reference>
<keyword evidence="4" id="KW-0804">Transcription</keyword>
<dbReference type="PROSITE" id="PS50931">
    <property type="entry name" value="HTH_LYSR"/>
    <property type="match status" value="1"/>
</dbReference>
<evidence type="ECO:0000259" key="5">
    <source>
        <dbReference type="PROSITE" id="PS50931"/>
    </source>
</evidence>
<protein>
    <submittedName>
        <fullName evidence="6">LysR family transcriptional regulator</fullName>
    </submittedName>
</protein>
<keyword evidence="3" id="KW-0238">DNA-binding</keyword>
<comment type="caution">
    <text evidence="6">The sequence shown here is derived from an EMBL/GenBank/DDBJ whole genome shotgun (WGS) entry which is preliminary data.</text>
</comment>
<dbReference type="PANTHER" id="PTHR30537:SF3">
    <property type="entry name" value="TRANSCRIPTIONAL REGULATORY PROTEIN"/>
    <property type="match status" value="1"/>
</dbReference>
<comment type="similarity">
    <text evidence="1">Belongs to the LysR transcriptional regulatory family.</text>
</comment>